<dbReference type="InterPro" id="IPR011990">
    <property type="entry name" value="TPR-like_helical_dom_sf"/>
</dbReference>
<dbReference type="Proteomes" id="UP000237000">
    <property type="component" value="Unassembled WGS sequence"/>
</dbReference>
<sequence length="83" mass="9048">MPQKGVVSWNVMITGLALNGKGQHGVKLFEEMVDKGTNPNNATFVGVLACCAHASLVEKGRGLFASTMSRYLIKLNQKLRMHC</sequence>
<dbReference type="InterPro" id="IPR046960">
    <property type="entry name" value="PPR_At4g14850-like_plant"/>
</dbReference>
<dbReference type="Gene3D" id="1.25.40.10">
    <property type="entry name" value="Tetratricopeptide repeat domain"/>
    <property type="match status" value="1"/>
</dbReference>
<proteinExistence type="predicted"/>
<dbReference type="EMBL" id="JXTC01000093">
    <property type="protein sequence ID" value="PON89500.1"/>
    <property type="molecule type" value="Genomic_DNA"/>
</dbReference>
<dbReference type="InterPro" id="IPR002885">
    <property type="entry name" value="PPR_rpt"/>
</dbReference>
<dbReference type="PANTHER" id="PTHR47926">
    <property type="entry name" value="PENTATRICOPEPTIDE REPEAT-CONTAINING PROTEIN"/>
    <property type="match status" value="1"/>
</dbReference>
<evidence type="ECO:0000313" key="4">
    <source>
        <dbReference type="Proteomes" id="UP000237000"/>
    </source>
</evidence>
<organism evidence="3 4">
    <name type="scientific">Trema orientale</name>
    <name type="common">Charcoal tree</name>
    <name type="synonym">Celtis orientalis</name>
    <dbReference type="NCBI Taxonomy" id="63057"/>
    <lineage>
        <taxon>Eukaryota</taxon>
        <taxon>Viridiplantae</taxon>
        <taxon>Streptophyta</taxon>
        <taxon>Embryophyta</taxon>
        <taxon>Tracheophyta</taxon>
        <taxon>Spermatophyta</taxon>
        <taxon>Magnoliopsida</taxon>
        <taxon>eudicotyledons</taxon>
        <taxon>Gunneridae</taxon>
        <taxon>Pentapetalae</taxon>
        <taxon>rosids</taxon>
        <taxon>fabids</taxon>
        <taxon>Rosales</taxon>
        <taxon>Cannabaceae</taxon>
        <taxon>Trema</taxon>
    </lineage>
</organism>
<dbReference type="NCBIfam" id="TIGR00756">
    <property type="entry name" value="PPR"/>
    <property type="match status" value="1"/>
</dbReference>
<dbReference type="OrthoDB" id="185373at2759"/>
<evidence type="ECO:0000256" key="1">
    <source>
        <dbReference type="ARBA" id="ARBA00022737"/>
    </source>
</evidence>
<reference evidence="4" key="1">
    <citation type="submission" date="2016-06" db="EMBL/GenBank/DDBJ databases">
        <title>Parallel loss of symbiosis genes in relatives of nitrogen-fixing non-legume Parasponia.</title>
        <authorList>
            <person name="Van Velzen R."/>
            <person name="Holmer R."/>
            <person name="Bu F."/>
            <person name="Rutten L."/>
            <person name="Van Zeijl A."/>
            <person name="Liu W."/>
            <person name="Santuari L."/>
            <person name="Cao Q."/>
            <person name="Sharma T."/>
            <person name="Shen D."/>
            <person name="Roswanjaya Y."/>
            <person name="Wardhani T."/>
            <person name="Kalhor M.S."/>
            <person name="Jansen J."/>
            <person name="Van den Hoogen J."/>
            <person name="Gungor B."/>
            <person name="Hartog M."/>
            <person name="Hontelez J."/>
            <person name="Verver J."/>
            <person name="Yang W.-C."/>
            <person name="Schijlen E."/>
            <person name="Repin R."/>
            <person name="Schilthuizen M."/>
            <person name="Schranz E."/>
            <person name="Heidstra R."/>
            <person name="Miyata K."/>
            <person name="Fedorova E."/>
            <person name="Kohlen W."/>
            <person name="Bisseling T."/>
            <person name="Smit S."/>
            <person name="Geurts R."/>
        </authorList>
    </citation>
    <scope>NUCLEOTIDE SEQUENCE [LARGE SCALE GENOMIC DNA]</scope>
    <source>
        <strain evidence="4">cv. RG33-2</strain>
    </source>
</reference>
<feature type="repeat" description="PPR" evidence="2">
    <location>
        <begin position="5"/>
        <end position="39"/>
    </location>
</feature>
<dbReference type="STRING" id="63057.A0A2P5EVD5"/>
<gene>
    <name evidence="3" type="ORF">TorRG33x02_146440</name>
</gene>
<comment type="caution">
    <text evidence="3">The sequence shown here is derived from an EMBL/GenBank/DDBJ whole genome shotgun (WGS) entry which is preliminary data.</text>
</comment>
<keyword evidence="4" id="KW-1185">Reference proteome</keyword>
<protein>
    <submittedName>
        <fullName evidence="3">Pentatricopeptide repeat</fullName>
    </submittedName>
</protein>
<dbReference type="PROSITE" id="PS51375">
    <property type="entry name" value="PPR"/>
    <property type="match status" value="1"/>
</dbReference>
<dbReference type="GO" id="GO:0009451">
    <property type="term" value="P:RNA modification"/>
    <property type="evidence" value="ECO:0007669"/>
    <property type="project" value="InterPro"/>
</dbReference>
<accession>A0A2P5EVD5</accession>
<name>A0A2P5EVD5_TREOI</name>
<evidence type="ECO:0000313" key="3">
    <source>
        <dbReference type="EMBL" id="PON89500.1"/>
    </source>
</evidence>
<dbReference type="Pfam" id="PF13041">
    <property type="entry name" value="PPR_2"/>
    <property type="match status" value="1"/>
</dbReference>
<dbReference type="GO" id="GO:0003723">
    <property type="term" value="F:RNA binding"/>
    <property type="evidence" value="ECO:0007669"/>
    <property type="project" value="InterPro"/>
</dbReference>
<dbReference type="AlphaFoldDB" id="A0A2P5EVD5"/>
<dbReference type="PANTHER" id="PTHR47926:SF540">
    <property type="entry name" value="PENTATRICOPEPTIDE REPEAT-CONTAINING PROTEIN"/>
    <property type="match status" value="1"/>
</dbReference>
<keyword evidence="1" id="KW-0677">Repeat</keyword>
<evidence type="ECO:0000256" key="2">
    <source>
        <dbReference type="PROSITE-ProRule" id="PRU00708"/>
    </source>
</evidence>
<dbReference type="InParanoid" id="A0A2P5EVD5"/>